<evidence type="ECO:0000256" key="4">
    <source>
        <dbReference type="ARBA" id="ARBA00037918"/>
    </source>
</evidence>
<keyword evidence="2" id="KW-0560">Oxidoreductase</keyword>
<evidence type="ECO:0000256" key="6">
    <source>
        <dbReference type="ARBA" id="ARBA00040132"/>
    </source>
</evidence>
<keyword evidence="8" id="KW-0862">Zinc</keyword>
<feature type="binding site" evidence="8">
    <location>
        <position position="169"/>
    </location>
    <ligand>
        <name>glycerol</name>
        <dbReference type="ChEBI" id="CHEBI:17754"/>
    </ligand>
</feature>
<proteinExistence type="predicted"/>
<dbReference type="Pfam" id="PF00465">
    <property type="entry name" value="Fe-ADH"/>
    <property type="match status" value="1"/>
</dbReference>
<dbReference type="GeneID" id="92716902"/>
<evidence type="ECO:0000256" key="9">
    <source>
        <dbReference type="PIRSR" id="PIRSR000112-3"/>
    </source>
</evidence>
<sequence length="354" mass="38996">MNSTYFPHFTIGSDAYDKIPDICGEYGKTAVIIGGTKARIAAEPLIRKAVSGKIDITGSFLYGDDATFENAEALTKIPEIQEADMIFAVGGGRATDTCKWAAHLLKKPIFTFPTLASNCASVTAVCIMYNPDHSFKGSIYRERGAWHTFINTEIIAHSPRQYFWAGLGDALAKQYEVPFSARGMDLTWIQQTGVNNAQNVAPGILKYGKEALADVDKGIVTDALEAATLSIIVAPGMASVCIEDDLDSSLAHAIYNSHTRTPHKGEHLHGAVVNYGLQVMLTMDGQIEERDKIYNFAKSINLPHCLEDIGIDPKHPDELVENCLHTKDMRVKPYDITFDMVYKAMMDVEKLKDK</sequence>
<name>A0A8D4UVG0_9FIRM</name>
<keyword evidence="3 9" id="KW-0520">NAD</keyword>
<dbReference type="InterPro" id="IPR016205">
    <property type="entry name" value="Glycerol_DH"/>
</dbReference>
<evidence type="ECO:0000256" key="8">
    <source>
        <dbReference type="PIRSR" id="PIRSR000112-1"/>
    </source>
</evidence>
<dbReference type="Gene3D" id="3.40.50.1970">
    <property type="match status" value="1"/>
</dbReference>
<dbReference type="OrthoDB" id="5198708at2"/>
<comment type="pathway">
    <text evidence="4">Polyol metabolism; glycerol fermentation; glycerone phosphate from glycerol (oxidative route): step 1/2.</text>
</comment>
<evidence type="ECO:0000256" key="7">
    <source>
        <dbReference type="ARBA" id="ARBA00049006"/>
    </source>
</evidence>
<dbReference type="SUPFAM" id="SSF56796">
    <property type="entry name" value="Dehydroquinate synthase-like"/>
    <property type="match status" value="1"/>
</dbReference>
<dbReference type="RefSeq" id="WP_108850562.1">
    <property type="nucleotide sequence ID" value="NZ_AP019697.1"/>
</dbReference>
<comment type="catalytic activity">
    <reaction evidence="7">
        <text>glycerol + NAD(+) = dihydroxyacetone + NADH + H(+)</text>
        <dbReference type="Rhea" id="RHEA:13769"/>
        <dbReference type="ChEBI" id="CHEBI:15378"/>
        <dbReference type="ChEBI" id="CHEBI:16016"/>
        <dbReference type="ChEBI" id="CHEBI:17754"/>
        <dbReference type="ChEBI" id="CHEBI:57540"/>
        <dbReference type="ChEBI" id="CHEBI:57945"/>
        <dbReference type="EC" id="1.1.1.6"/>
    </reaction>
</comment>
<dbReference type="Gene3D" id="1.20.1090.10">
    <property type="entry name" value="Dehydroquinate synthase-like - alpha domain"/>
    <property type="match status" value="1"/>
</dbReference>
<reference evidence="12" key="1">
    <citation type="submission" date="2019-05" db="EMBL/GenBank/DDBJ databases">
        <title>Complete genome sequencing of Dialister sp. strain 5BBH33.</title>
        <authorList>
            <person name="Sakamoto M."/>
            <person name="Murakami T."/>
            <person name="Mori H."/>
        </authorList>
    </citation>
    <scope>NUCLEOTIDE SEQUENCE [LARGE SCALE GENOMIC DNA]</scope>
    <source>
        <strain evidence="12">5BBH33</strain>
    </source>
</reference>
<evidence type="ECO:0000259" key="10">
    <source>
        <dbReference type="Pfam" id="PF00465"/>
    </source>
</evidence>
<dbReference type="EMBL" id="AP019697">
    <property type="protein sequence ID" value="BBK25747.1"/>
    <property type="molecule type" value="Genomic_DNA"/>
</dbReference>
<evidence type="ECO:0000256" key="1">
    <source>
        <dbReference type="ARBA" id="ARBA00022723"/>
    </source>
</evidence>
<evidence type="ECO:0000256" key="3">
    <source>
        <dbReference type="ARBA" id="ARBA00023027"/>
    </source>
</evidence>
<dbReference type="GO" id="GO:0046872">
    <property type="term" value="F:metal ion binding"/>
    <property type="evidence" value="ECO:0007669"/>
    <property type="project" value="UniProtKB-KW"/>
</dbReference>
<comment type="cofactor">
    <cofactor evidence="8">
        <name>Zn(2+)</name>
        <dbReference type="ChEBI" id="CHEBI:29105"/>
    </cofactor>
    <text evidence="8">Binds 1 zinc ion per subunit.</text>
</comment>
<protein>
    <recommendedName>
        <fullName evidence="6">Glycerol dehydrogenase</fullName>
        <ecNumber evidence="5">1.1.1.6</ecNumber>
    </recommendedName>
</protein>
<feature type="binding site" evidence="9">
    <location>
        <position position="123"/>
    </location>
    <ligand>
        <name>NAD(+)</name>
        <dbReference type="ChEBI" id="CHEBI:57540"/>
    </ligand>
</feature>
<dbReference type="Proteomes" id="UP000320585">
    <property type="component" value="Chromosome"/>
</dbReference>
<keyword evidence="12" id="KW-1185">Reference proteome</keyword>
<keyword evidence="1 8" id="KW-0479">Metal-binding</keyword>
<feature type="binding site" evidence="9">
    <location>
        <begin position="114"/>
        <end position="117"/>
    </location>
    <ligand>
        <name>NAD(+)</name>
        <dbReference type="ChEBI" id="CHEBI:57540"/>
    </ligand>
</feature>
<dbReference type="AlphaFoldDB" id="A0A8D4UVG0"/>
<feature type="binding site" evidence="8">
    <location>
        <position position="269"/>
    </location>
    <ligand>
        <name>glycerol</name>
        <dbReference type="ChEBI" id="CHEBI:17754"/>
    </ligand>
</feature>
<dbReference type="PIRSF" id="PIRSF000112">
    <property type="entry name" value="Glycerol_dehydrogenase"/>
    <property type="match status" value="1"/>
</dbReference>
<dbReference type="CDD" id="cd08171">
    <property type="entry name" value="GlyDH-like"/>
    <property type="match status" value="1"/>
</dbReference>
<evidence type="ECO:0000313" key="12">
    <source>
        <dbReference type="Proteomes" id="UP000320585"/>
    </source>
</evidence>
<gene>
    <name evidence="11" type="primary">gldA</name>
    <name evidence="11" type="ORF">Dia5BBH33_16820</name>
</gene>
<evidence type="ECO:0000256" key="2">
    <source>
        <dbReference type="ARBA" id="ARBA00023002"/>
    </source>
</evidence>
<evidence type="ECO:0000256" key="5">
    <source>
        <dbReference type="ARBA" id="ARBA00039147"/>
    </source>
</evidence>
<evidence type="ECO:0000313" key="11">
    <source>
        <dbReference type="EMBL" id="BBK25747.1"/>
    </source>
</evidence>
<organism evidence="11 12">
    <name type="scientific">Dialister hominis</name>
    <dbReference type="NCBI Taxonomy" id="2582419"/>
    <lineage>
        <taxon>Bacteria</taxon>
        <taxon>Bacillati</taxon>
        <taxon>Bacillota</taxon>
        <taxon>Negativicutes</taxon>
        <taxon>Veillonellales</taxon>
        <taxon>Veillonellaceae</taxon>
        <taxon>Dialister</taxon>
    </lineage>
</organism>
<feature type="domain" description="Alcohol dehydrogenase iron-type/glycerol dehydrogenase GldA" evidence="10">
    <location>
        <begin position="9"/>
        <end position="140"/>
    </location>
</feature>
<dbReference type="KEGG" id="dho:Dia5BBH33_16820"/>
<dbReference type="EC" id="1.1.1.6" evidence="5"/>
<feature type="binding site" evidence="8">
    <location>
        <position position="252"/>
    </location>
    <ligand>
        <name>glycerol</name>
        <dbReference type="ChEBI" id="CHEBI:17754"/>
    </ligand>
</feature>
<dbReference type="GO" id="GO:0008888">
    <property type="term" value="F:glycerol dehydrogenase (NAD+) activity"/>
    <property type="evidence" value="ECO:0007669"/>
    <property type="project" value="UniProtKB-EC"/>
</dbReference>
<dbReference type="PANTHER" id="PTHR43616">
    <property type="entry name" value="GLYCEROL DEHYDROGENASE"/>
    <property type="match status" value="1"/>
</dbReference>
<dbReference type="InterPro" id="IPR001670">
    <property type="entry name" value="ADH_Fe/GldA"/>
</dbReference>
<dbReference type="PANTHER" id="PTHR43616:SF5">
    <property type="entry name" value="GLYCEROL DEHYDROGENASE 1"/>
    <property type="match status" value="1"/>
</dbReference>
<accession>A0A8D4UVG0</accession>
<feature type="binding site" evidence="9">
    <location>
        <begin position="92"/>
        <end position="96"/>
    </location>
    <ligand>
        <name>NAD(+)</name>
        <dbReference type="ChEBI" id="CHEBI:57540"/>
    </ligand>
</feature>
<feature type="binding site" evidence="9">
    <location>
        <position position="129"/>
    </location>
    <ligand>
        <name>NAD(+)</name>
        <dbReference type="ChEBI" id="CHEBI:57540"/>
    </ligand>
</feature>